<name>A0A2M8PAC8_9CHLR</name>
<protein>
    <submittedName>
        <fullName evidence="2">Alpha-amylase</fullName>
    </submittedName>
</protein>
<evidence type="ECO:0000313" key="3">
    <source>
        <dbReference type="Proteomes" id="UP000229681"/>
    </source>
</evidence>
<gene>
    <name evidence="2" type="ORF">CUN49_15455</name>
</gene>
<evidence type="ECO:0000259" key="1">
    <source>
        <dbReference type="SMART" id="SM00642"/>
    </source>
</evidence>
<dbReference type="PANTHER" id="PTHR47786:SF2">
    <property type="entry name" value="GLYCOSYL HYDROLASE FAMILY 13 CATALYTIC DOMAIN-CONTAINING PROTEIN"/>
    <property type="match status" value="1"/>
</dbReference>
<dbReference type="SMART" id="SM00642">
    <property type="entry name" value="Aamy"/>
    <property type="match status" value="1"/>
</dbReference>
<dbReference type="Gene3D" id="3.20.20.80">
    <property type="entry name" value="Glycosidases"/>
    <property type="match status" value="1"/>
</dbReference>
<proteinExistence type="predicted"/>
<dbReference type="InterPro" id="IPR017853">
    <property type="entry name" value="GH"/>
</dbReference>
<dbReference type="AlphaFoldDB" id="A0A2M8PAC8"/>
<organism evidence="2 3">
    <name type="scientific">Candidatus Thermofonsia Clade 1 bacterium</name>
    <dbReference type="NCBI Taxonomy" id="2364210"/>
    <lineage>
        <taxon>Bacteria</taxon>
        <taxon>Bacillati</taxon>
        <taxon>Chloroflexota</taxon>
        <taxon>Candidatus Thermofontia</taxon>
        <taxon>Candidatus Thermofonsia Clade 1</taxon>
    </lineage>
</organism>
<dbReference type="CDD" id="cd11347">
    <property type="entry name" value="AmyAc_1"/>
    <property type="match status" value="1"/>
</dbReference>
<evidence type="ECO:0000313" key="2">
    <source>
        <dbReference type="EMBL" id="PJF34482.1"/>
    </source>
</evidence>
<dbReference type="PANTHER" id="PTHR47786">
    <property type="entry name" value="ALPHA-1,4-GLUCAN:MALTOSE-1-PHOSPHATE MALTOSYLTRANSFERASE"/>
    <property type="match status" value="1"/>
</dbReference>
<dbReference type="Pfam" id="PF00128">
    <property type="entry name" value="Alpha-amylase"/>
    <property type="match status" value="1"/>
</dbReference>
<dbReference type="Proteomes" id="UP000229681">
    <property type="component" value="Unassembled WGS sequence"/>
</dbReference>
<feature type="domain" description="Glycosyl hydrolase family 13 catalytic" evidence="1">
    <location>
        <begin position="72"/>
        <end position="390"/>
    </location>
</feature>
<dbReference type="InterPro" id="IPR006047">
    <property type="entry name" value="GH13_cat_dom"/>
</dbReference>
<sequence>MSMPLRSNPLLYEINTWVWLEELRQRYNRPLTLETVPEEIFDELAGLHIDAVWLMGIWERSPHGREIARRLNFLLEEYRRALPSVTRDQIIGSPYAVYRYAVDPNYGGREALAVFRRKLAERGIKLILDFVPNHVAVDHHWTVDAPDALIQATAEQAAAQPDLYFAAPRPEAKGRYFAHGRDPYFPAWSDTAQIDAFSPRARQVTVETLCDIAEQCDGVRCDMAMLLVNRIFSSTWHRPELPDQEFWIDVIGKVRAQQPDFLFMAEVYWDMEAELLAQGFDYAYDKRLYDRLLHESAAAVRDHLTAALSYQRRMVRFTENHDEARAMASFGRTRSQMAALLCATLPGMTLFYEGQFEGRRVKLPVQLGARPPEPVEAEVQAFYRALLAEVDAPIYHEGTFNLLGSLPLSGGSHHEPLIAYTWSLGAERRLIIANLSRDSAAQGRIMLGDSALGSAKMWRFSDAFNAAETFLVPTDTLLSGGVYASLPPNGFKIYRFAAADHS</sequence>
<dbReference type="EMBL" id="PGTM01000373">
    <property type="protein sequence ID" value="PJF34482.1"/>
    <property type="molecule type" value="Genomic_DNA"/>
</dbReference>
<comment type="caution">
    <text evidence="2">The sequence shown here is derived from an EMBL/GenBank/DDBJ whole genome shotgun (WGS) entry which is preliminary data.</text>
</comment>
<reference evidence="2 3" key="1">
    <citation type="submission" date="2017-11" db="EMBL/GenBank/DDBJ databases">
        <title>Evolution of Phototrophy in the Chloroflexi Phylum Driven by Horizontal Gene Transfer.</title>
        <authorList>
            <person name="Ward L.M."/>
            <person name="Hemp J."/>
            <person name="Shih P.M."/>
            <person name="Mcglynn S.E."/>
            <person name="Fischer W."/>
        </authorList>
    </citation>
    <scope>NUCLEOTIDE SEQUENCE [LARGE SCALE GENOMIC DNA]</scope>
    <source>
        <strain evidence="2">JP3_13</strain>
    </source>
</reference>
<dbReference type="GO" id="GO:0005975">
    <property type="term" value="P:carbohydrate metabolic process"/>
    <property type="evidence" value="ECO:0007669"/>
    <property type="project" value="InterPro"/>
</dbReference>
<dbReference type="SUPFAM" id="SSF51445">
    <property type="entry name" value="(Trans)glycosidases"/>
    <property type="match status" value="1"/>
</dbReference>
<accession>A0A2M8PAC8</accession>